<dbReference type="InterPro" id="IPR031467">
    <property type="entry name" value="Aep1"/>
</dbReference>
<evidence type="ECO:0000256" key="1">
    <source>
        <dbReference type="ARBA" id="ARBA00004173"/>
    </source>
</evidence>
<sequence length="478" mass="55654">MVPVLRSCHSFSKLINTRFYTTSNLKNGLAHPFFKLSPMEQFSLCFSERKTSLANGSKIFPIFTEDLSNMKQTLQLNSINLSNKKEVIKWLQKYDKEVNVESSKSKLKNFGTNKDGTMPTSFINKEKYPQLNEIIELFKNETLITKDPVTLNSLIDYFLLNNQSGIFAENIYIFLLNEYSDSIDKLNLILGSLKLHLNNKLDYFPDIENIILKILISINKLSNYPKIEFFDNEFHNLLKNISIKFNFQDTLSPFNDAVIHQMLQYHLFKTQNLIECKFLIGLLLSSRHIRPSNELLHCYLNLLNKKTQTLSFKDSKLQKLIYLSDFRILIEQYPTIELIRFILPLCGSFNELRNILNIIMKQDNSLQYFETLTDLIIKQYEVVCQWDKSIMGSVEIIHLYNCFNVIYKGQIPVDPLNKILILMGSNGNYSMIAYILNQNKGLQKDSGILKEIINEFPPNDSLEKKKFTKLFKLSSTIK</sequence>
<name>A0AAN7WT00_9SACH</name>
<accession>A0AAN7WT00</accession>
<dbReference type="GO" id="GO:0045182">
    <property type="term" value="F:translation regulator activity"/>
    <property type="evidence" value="ECO:0007669"/>
    <property type="project" value="InterPro"/>
</dbReference>
<evidence type="ECO:0000256" key="3">
    <source>
        <dbReference type="ARBA" id="ARBA00022845"/>
    </source>
</evidence>
<dbReference type="Pfam" id="PF17049">
    <property type="entry name" value="AEP1"/>
    <property type="match status" value="1"/>
</dbReference>
<dbReference type="AlphaFoldDB" id="A0AAN7WT00"/>
<evidence type="ECO:0000313" key="7">
    <source>
        <dbReference type="EMBL" id="KAK5782077.1"/>
    </source>
</evidence>
<keyword evidence="5 6" id="KW-0496">Mitochondrion</keyword>
<dbReference type="GO" id="GO:0005739">
    <property type="term" value="C:mitochondrion"/>
    <property type="evidence" value="ECO:0007669"/>
    <property type="project" value="UniProtKB-SubCell"/>
</dbReference>
<protein>
    <recommendedName>
        <fullName evidence="6">ATPase expression protein 1</fullName>
    </recommendedName>
</protein>
<proteinExistence type="inferred from homology"/>
<comment type="subcellular location">
    <subcellularLocation>
        <location evidence="1 6">Mitochondrion</location>
    </subcellularLocation>
</comment>
<evidence type="ECO:0000256" key="6">
    <source>
        <dbReference type="RuleBase" id="RU362136"/>
    </source>
</evidence>
<keyword evidence="8" id="KW-1185">Reference proteome</keyword>
<dbReference type="Proteomes" id="UP001306508">
    <property type="component" value="Unassembled WGS sequence"/>
</dbReference>
<organism evidence="7 8">
    <name type="scientific">Arxiozyma heterogenica</name>
    <dbReference type="NCBI Taxonomy" id="278026"/>
    <lineage>
        <taxon>Eukaryota</taxon>
        <taxon>Fungi</taxon>
        <taxon>Dikarya</taxon>
        <taxon>Ascomycota</taxon>
        <taxon>Saccharomycotina</taxon>
        <taxon>Saccharomycetes</taxon>
        <taxon>Saccharomycetales</taxon>
        <taxon>Saccharomycetaceae</taxon>
        <taxon>Arxiozyma</taxon>
    </lineage>
</organism>
<evidence type="ECO:0000256" key="2">
    <source>
        <dbReference type="ARBA" id="ARBA00008176"/>
    </source>
</evidence>
<dbReference type="EMBL" id="JAWIZZ010000015">
    <property type="protein sequence ID" value="KAK5782077.1"/>
    <property type="molecule type" value="Genomic_DNA"/>
</dbReference>
<evidence type="ECO:0000256" key="4">
    <source>
        <dbReference type="ARBA" id="ARBA00022946"/>
    </source>
</evidence>
<comment type="function">
    <text evidence="6">Required for translation of the mitochondrial OLI1 transcript encoding subunit 9 of mitochondrial ATP synthase.</text>
</comment>
<keyword evidence="4 6" id="KW-0809">Transit peptide</keyword>
<comment type="caution">
    <text evidence="7">The sequence shown here is derived from an EMBL/GenBank/DDBJ whole genome shotgun (WGS) entry which is preliminary data.</text>
</comment>
<keyword evidence="3 6" id="KW-0810">Translation regulation</keyword>
<comment type="similarity">
    <text evidence="2 6">Belongs to the AEP1 family.</text>
</comment>
<reference evidence="8" key="1">
    <citation type="submission" date="2023-07" db="EMBL/GenBank/DDBJ databases">
        <title>A draft genome of Kazachstania heterogenica Y-27499.</title>
        <authorList>
            <person name="Donic C."/>
            <person name="Kralova J.S."/>
            <person name="Fidel L."/>
            <person name="Ben-Dor S."/>
            <person name="Jung S."/>
        </authorList>
    </citation>
    <scope>NUCLEOTIDE SEQUENCE [LARGE SCALE GENOMIC DNA]</scope>
    <source>
        <strain evidence="8">Y27499</strain>
    </source>
</reference>
<evidence type="ECO:0000313" key="8">
    <source>
        <dbReference type="Proteomes" id="UP001306508"/>
    </source>
</evidence>
<evidence type="ECO:0000256" key="5">
    <source>
        <dbReference type="ARBA" id="ARBA00023128"/>
    </source>
</evidence>
<gene>
    <name evidence="7" type="ORF">RI543_000399</name>
</gene>